<evidence type="ECO:0000256" key="5">
    <source>
        <dbReference type="ARBA" id="ARBA00022989"/>
    </source>
</evidence>
<dbReference type="NCBIfam" id="TIGR02140">
    <property type="entry name" value="permease_CysW"/>
    <property type="match status" value="1"/>
</dbReference>
<feature type="transmembrane region" description="Helical" evidence="9">
    <location>
        <begin position="57"/>
        <end position="81"/>
    </location>
</feature>
<evidence type="ECO:0000256" key="2">
    <source>
        <dbReference type="ARBA" id="ARBA00011779"/>
    </source>
</evidence>
<keyword evidence="12" id="KW-1185">Reference proteome</keyword>
<dbReference type="SUPFAM" id="SSF161098">
    <property type="entry name" value="MetI-like"/>
    <property type="match status" value="1"/>
</dbReference>
<dbReference type="PROSITE" id="PS50928">
    <property type="entry name" value="ABC_TM1"/>
    <property type="match status" value="1"/>
</dbReference>
<evidence type="ECO:0000313" key="12">
    <source>
        <dbReference type="Proteomes" id="UP000475928"/>
    </source>
</evidence>
<feature type="transmembrane region" description="Helical" evidence="9">
    <location>
        <begin position="93"/>
        <end position="115"/>
    </location>
</feature>
<dbReference type="InterPro" id="IPR011866">
    <property type="entry name" value="CysW_permease"/>
</dbReference>
<reference evidence="11 12" key="1">
    <citation type="submission" date="2020-02" db="EMBL/GenBank/DDBJ databases">
        <title>Draft genome sequence of Lactococcus sp. Hs20B0-1.</title>
        <authorList>
            <person name="Noda S."/>
            <person name="Yuki M."/>
            <person name="Ohkuma M."/>
        </authorList>
    </citation>
    <scope>NUCLEOTIDE SEQUENCE [LARGE SCALE GENOMIC DNA]</scope>
    <source>
        <strain evidence="11 12">Hs20B0-1</strain>
    </source>
</reference>
<evidence type="ECO:0000256" key="9">
    <source>
        <dbReference type="SAM" id="Phobius"/>
    </source>
</evidence>
<keyword evidence="6" id="KW-0764">Sulfate transport</keyword>
<dbReference type="Gene3D" id="1.10.3720.10">
    <property type="entry name" value="MetI-like"/>
    <property type="match status" value="1"/>
</dbReference>
<evidence type="ECO:0000256" key="6">
    <source>
        <dbReference type="ARBA" id="ARBA00023032"/>
    </source>
</evidence>
<dbReference type="PANTHER" id="PTHR30406:SF1">
    <property type="entry name" value="SULFATE TRANSPORT SYSTEM PERMEASE PROTEIN CYSW"/>
    <property type="match status" value="1"/>
</dbReference>
<evidence type="ECO:0000256" key="4">
    <source>
        <dbReference type="ARBA" id="ARBA00022692"/>
    </source>
</evidence>
<accession>A0A6A0B5V5</accession>
<feature type="transmembrane region" description="Helical" evidence="9">
    <location>
        <begin position="240"/>
        <end position="261"/>
    </location>
</feature>
<sequence>MKKQNLVKYLLIGIAVAFLVIMLILPLIFVVTSSLSNGVKAYFSAITDKYTLEALKLTLLTTILTIIVNLFFGIMSTWLIFNYKFRGKSILLSLIDIPFAISPVVVGLFYVLTFGRIGWLFPLVDFLGIQIVFAVPAIVLVTIFVTLPFITREVLPVLETRGNEEEQVAAMFGASSFRIFRKITLPHIKWPLAYGLVLTTARALGEYGAVSVVSGNLRGKTVTVPLQVEMLYNEYQFSSSYAVASLLVIIAVIILIIRNIIESSAQHD</sequence>
<dbReference type="CDD" id="cd06261">
    <property type="entry name" value="TM_PBP2"/>
    <property type="match status" value="1"/>
</dbReference>
<dbReference type="EMBL" id="BLLH01000001">
    <property type="protein sequence ID" value="GFH39921.1"/>
    <property type="molecule type" value="Genomic_DNA"/>
</dbReference>
<dbReference type="AlphaFoldDB" id="A0A6A0B5V5"/>
<evidence type="ECO:0000256" key="7">
    <source>
        <dbReference type="ARBA" id="ARBA00023136"/>
    </source>
</evidence>
<comment type="function">
    <text evidence="8">Part of the ABC transporter complex CysAWTP (TC 3.A.1.6.1) involved in sulfate/thiosulfate import. Probably responsible for the translocation of the substrate across the membrane.</text>
</comment>
<organism evidence="11 12">
    <name type="scientific">Pseudolactococcus insecticola</name>
    <dbReference type="NCBI Taxonomy" id="2709158"/>
    <lineage>
        <taxon>Bacteria</taxon>
        <taxon>Bacillati</taxon>
        <taxon>Bacillota</taxon>
        <taxon>Bacilli</taxon>
        <taxon>Lactobacillales</taxon>
        <taxon>Streptococcaceae</taxon>
        <taxon>Pseudolactococcus</taxon>
    </lineage>
</organism>
<evidence type="ECO:0000256" key="1">
    <source>
        <dbReference type="ARBA" id="ARBA00004141"/>
    </source>
</evidence>
<comment type="subcellular location">
    <subcellularLocation>
        <location evidence="1">Membrane</location>
        <topology evidence="1">Multi-pass membrane protein</topology>
    </subcellularLocation>
</comment>
<dbReference type="PANTHER" id="PTHR30406">
    <property type="entry name" value="SULFATE TRANSPORT SYSTEM PERMEASE PROTEIN"/>
    <property type="match status" value="1"/>
</dbReference>
<dbReference type="InterPro" id="IPR000515">
    <property type="entry name" value="MetI-like"/>
</dbReference>
<dbReference type="Pfam" id="PF00528">
    <property type="entry name" value="BPD_transp_1"/>
    <property type="match status" value="1"/>
</dbReference>
<protein>
    <submittedName>
        <fullName evidence="11">Sulfate ABC transporter permease subunit CysW</fullName>
    </submittedName>
</protein>
<dbReference type="Proteomes" id="UP000475928">
    <property type="component" value="Unassembled WGS sequence"/>
</dbReference>
<keyword evidence="3" id="KW-0813">Transport</keyword>
<keyword evidence="4 9" id="KW-0812">Transmembrane</keyword>
<evidence type="ECO:0000259" key="10">
    <source>
        <dbReference type="PROSITE" id="PS50928"/>
    </source>
</evidence>
<dbReference type="InterPro" id="IPR005667">
    <property type="entry name" value="Sulph_transpt2"/>
</dbReference>
<name>A0A6A0B5V5_9LACT</name>
<gene>
    <name evidence="11" type="primary">cysW</name>
    <name evidence="11" type="ORF">Hs20B_03190</name>
</gene>
<feature type="transmembrane region" description="Helical" evidence="9">
    <location>
        <begin position="9"/>
        <end position="31"/>
    </location>
</feature>
<comment type="caution">
    <text evidence="11">The sequence shown here is derived from an EMBL/GenBank/DDBJ whole genome shotgun (WGS) entry which is preliminary data.</text>
</comment>
<dbReference type="RefSeq" id="WP_172354944.1">
    <property type="nucleotide sequence ID" value="NZ_BLLH01000001.1"/>
</dbReference>
<feature type="domain" description="ABC transmembrane type-1" evidence="10">
    <location>
        <begin position="55"/>
        <end position="258"/>
    </location>
</feature>
<comment type="subunit">
    <text evidence="2">The complex is composed of two ATP-binding proteins (CysA), two transmembrane proteins (CysT and CysW) and a solute-binding protein (CysP).</text>
</comment>
<dbReference type="GO" id="GO:0005886">
    <property type="term" value="C:plasma membrane"/>
    <property type="evidence" value="ECO:0007669"/>
    <property type="project" value="InterPro"/>
</dbReference>
<dbReference type="GO" id="GO:0015419">
    <property type="term" value="F:ABC-type sulfate transporter activity"/>
    <property type="evidence" value="ECO:0007669"/>
    <property type="project" value="InterPro"/>
</dbReference>
<dbReference type="NCBIfam" id="TIGR00969">
    <property type="entry name" value="3a0106s02"/>
    <property type="match status" value="1"/>
</dbReference>
<dbReference type="InterPro" id="IPR035906">
    <property type="entry name" value="MetI-like_sf"/>
</dbReference>
<evidence type="ECO:0000256" key="3">
    <source>
        <dbReference type="ARBA" id="ARBA00022448"/>
    </source>
</evidence>
<keyword evidence="5 9" id="KW-1133">Transmembrane helix</keyword>
<dbReference type="GO" id="GO:0015833">
    <property type="term" value="P:peptide transport"/>
    <property type="evidence" value="ECO:0007669"/>
    <property type="project" value="UniProtKB-KW"/>
</dbReference>
<feature type="transmembrane region" description="Helical" evidence="9">
    <location>
        <begin position="127"/>
        <end position="151"/>
    </location>
</feature>
<evidence type="ECO:0000313" key="11">
    <source>
        <dbReference type="EMBL" id="GFH39921.1"/>
    </source>
</evidence>
<evidence type="ECO:0000256" key="8">
    <source>
        <dbReference type="ARBA" id="ARBA00025323"/>
    </source>
</evidence>
<dbReference type="GO" id="GO:0015031">
    <property type="term" value="P:protein transport"/>
    <property type="evidence" value="ECO:0007669"/>
    <property type="project" value="UniProtKB-KW"/>
</dbReference>
<keyword evidence="7 9" id="KW-0472">Membrane</keyword>
<proteinExistence type="predicted"/>